<comment type="caution">
    <text evidence="1">The sequence shown here is derived from an EMBL/GenBank/DDBJ whole genome shotgun (WGS) entry which is preliminary data.</text>
</comment>
<keyword evidence="2" id="KW-1185">Reference proteome</keyword>
<proteinExistence type="predicted"/>
<name>A0ABN9WGA8_9DINO</name>
<sequence>MDWLDAETAERDKAIYAAYRAHTSLRHGRITNEQVDGALRGALWEATSRAEQQFHDEPYFLSWPLPPSLPSSFFTGALAHTFATELAALYYPSQLKTAVTRIGPIQWKGGFYRDLLKSITADPSACVISRSILVSSQLGKASRRCLRTRSMPAILATAGVTQVGGIPGRGTGHASVIIRLAQAVAAARALSFGALFLDVVQAFYRTLRELLLRSPLDDDAVACIV</sequence>
<protein>
    <recommendedName>
        <fullName evidence="3">Reverse transcriptase domain-containing protein</fullName>
    </recommendedName>
</protein>
<evidence type="ECO:0008006" key="3">
    <source>
        <dbReference type="Google" id="ProtNLM"/>
    </source>
</evidence>
<gene>
    <name evidence="1" type="ORF">PCOR1329_LOCUS66036</name>
</gene>
<evidence type="ECO:0000313" key="2">
    <source>
        <dbReference type="Proteomes" id="UP001189429"/>
    </source>
</evidence>
<evidence type="ECO:0000313" key="1">
    <source>
        <dbReference type="EMBL" id="CAK0883973.1"/>
    </source>
</evidence>
<reference evidence="1" key="1">
    <citation type="submission" date="2023-10" db="EMBL/GenBank/DDBJ databases">
        <authorList>
            <person name="Chen Y."/>
            <person name="Shah S."/>
            <person name="Dougan E. K."/>
            <person name="Thang M."/>
            <person name="Chan C."/>
        </authorList>
    </citation>
    <scope>NUCLEOTIDE SEQUENCE [LARGE SCALE GENOMIC DNA]</scope>
</reference>
<accession>A0ABN9WGA8</accession>
<feature type="non-terminal residue" evidence="1">
    <location>
        <position position="225"/>
    </location>
</feature>
<dbReference type="EMBL" id="CAUYUJ010018489">
    <property type="protein sequence ID" value="CAK0883973.1"/>
    <property type="molecule type" value="Genomic_DNA"/>
</dbReference>
<organism evidence="1 2">
    <name type="scientific">Prorocentrum cordatum</name>
    <dbReference type="NCBI Taxonomy" id="2364126"/>
    <lineage>
        <taxon>Eukaryota</taxon>
        <taxon>Sar</taxon>
        <taxon>Alveolata</taxon>
        <taxon>Dinophyceae</taxon>
        <taxon>Prorocentrales</taxon>
        <taxon>Prorocentraceae</taxon>
        <taxon>Prorocentrum</taxon>
    </lineage>
</organism>
<dbReference type="Proteomes" id="UP001189429">
    <property type="component" value="Unassembled WGS sequence"/>
</dbReference>